<dbReference type="PANTHER" id="PTHR14211">
    <property type="entry name" value="GLIOMA SUPPRESSOR CANDIDATE REGION GENE 2"/>
    <property type="match status" value="1"/>
</dbReference>
<organism evidence="7">
    <name type="scientific">Cyberlindnera fabianii</name>
    <name type="common">Yeast</name>
    <name type="synonym">Hansenula fabianii</name>
    <dbReference type="NCBI Taxonomy" id="36022"/>
    <lineage>
        <taxon>Eukaryota</taxon>
        <taxon>Fungi</taxon>
        <taxon>Dikarya</taxon>
        <taxon>Ascomycota</taxon>
        <taxon>Saccharomycotina</taxon>
        <taxon>Saccharomycetes</taxon>
        <taxon>Phaffomycetales</taxon>
        <taxon>Phaffomycetaceae</taxon>
        <taxon>Cyberlindnera</taxon>
    </lineage>
</organism>
<feature type="region of interest" description="Disordered" evidence="6">
    <location>
        <begin position="1"/>
        <end position="21"/>
    </location>
</feature>
<feature type="compositionally biased region" description="Polar residues" evidence="6">
    <location>
        <begin position="171"/>
        <end position="180"/>
    </location>
</feature>
<gene>
    <name evidence="8" type="ORF">BON22_3979</name>
    <name evidence="7" type="ORF">CYFA0S_14e01222g</name>
</gene>
<feature type="region of interest" description="Disordered" evidence="6">
    <location>
        <begin position="246"/>
        <end position="310"/>
    </location>
</feature>
<proteinExistence type="inferred from homology"/>
<evidence type="ECO:0000313" key="9">
    <source>
        <dbReference type="Proteomes" id="UP000189513"/>
    </source>
</evidence>
<comment type="subcellular location">
    <subcellularLocation>
        <location evidence="5">Nucleus</location>
        <location evidence="5">Nucleolus</location>
    </subcellularLocation>
    <subcellularLocation>
        <location evidence="5">Nucleus</location>
        <location evidence="5">Nucleoplasm</location>
    </subcellularLocation>
</comment>
<dbReference type="Proteomes" id="UP000189513">
    <property type="component" value="Unassembled WGS sequence"/>
</dbReference>
<accession>A0A061BBC5</accession>
<feature type="compositionally biased region" description="Basic residues" evidence="6">
    <location>
        <begin position="295"/>
        <end position="309"/>
    </location>
</feature>
<feature type="region of interest" description="Disordered" evidence="6">
    <location>
        <begin position="166"/>
        <end position="191"/>
    </location>
</feature>
<dbReference type="OrthoDB" id="5072at2759"/>
<evidence type="ECO:0000256" key="5">
    <source>
        <dbReference type="PIRNR" id="PIRNR017302"/>
    </source>
</evidence>
<dbReference type="InterPro" id="IPR011687">
    <property type="entry name" value="Nop53/GLTSCR2"/>
</dbReference>
<reference evidence="9" key="2">
    <citation type="journal article" date="2017" name="Genome Announc.">
        <title>Genome sequences of Cyberlindnera fabianii 65, Pichia kudriavzevii 129, and Saccharomyces cerevisiae 131 isolated from fermented masau fruits in Zimbabwe.</title>
        <authorList>
            <person name="van Rijswijck I.M.H."/>
            <person name="Derks M.F.L."/>
            <person name="Abee T."/>
            <person name="de Ridder D."/>
            <person name="Smid E.J."/>
        </authorList>
    </citation>
    <scope>NUCLEOTIDE SEQUENCE [LARGE SCALE GENOMIC DNA]</scope>
    <source>
        <strain evidence="9">65</strain>
    </source>
</reference>
<dbReference type="PANTHER" id="PTHR14211:SF7">
    <property type="entry name" value="RIBOSOME BIOGENESIS PROTEIN NOP53"/>
    <property type="match status" value="1"/>
</dbReference>
<evidence type="ECO:0000256" key="6">
    <source>
        <dbReference type="SAM" id="MobiDB-lite"/>
    </source>
</evidence>
<dbReference type="GO" id="GO:0005730">
    <property type="term" value="C:nucleolus"/>
    <property type="evidence" value="ECO:0007669"/>
    <property type="project" value="UniProtKB-SubCell"/>
</dbReference>
<evidence type="ECO:0000256" key="2">
    <source>
        <dbReference type="ARBA" id="ARBA00018339"/>
    </source>
</evidence>
<feature type="compositionally biased region" description="Basic residues" evidence="6">
    <location>
        <begin position="7"/>
        <end position="21"/>
    </location>
</feature>
<evidence type="ECO:0000256" key="4">
    <source>
        <dbReference type="ARBA" id="ARBA00023242"/>
    </source>
</evidence>
<reference evidence="7" key="1">
    <citation type="journal article" date="2014" name="Genome Announc.">
        <title>Genome sequence of the yeast Cyberlindnera fabianii (Hansenula fabianii).</title>
        <authorList>
            <person name="Freel K.C."/>
            <person name="Sarilar V."/>
            <person name="Neuveglise C."/>
            <person name="Devillers H."/>
            <person name="Friedrich A."/>
            <person name="Schacherer J."/>
        </authorList>
    </citation>
    <scope>NUCLEOTIDE SEQUENCE</scope>
    <source>
        <strain evidence="7">YJS4271</strain>
    </source>
</reference>
<dbReference type="OMA" id="TEKWTHK"/>
<feature type="region of interest" description="Disordered" evidence="6">
    <location>
        <begin position="86"/>
        <end position="108"/>
    </location>
</feature>
<dbReference type="GO" id="GO:0005654">
    <property type="term" value="C:nucleoplasm"/>
    <property type="evidence" value="ECO:0007669"/>
    <property type="project" value="UniProtKB-SubCell"/>
</dbReference>
<comment type="function">
    <text evidence="5">May play a role in ribosome biogenesis.</text>
</comment>
<keyword evidence="3 5" id="KW-0690">Ribosome biogenesis</keyword>
<dbReference type="GO" id="GO:0006364">
    <property type="term" value="P:rRNA processing"/>
    <property type="evidence" value="ECO:0007669"/>
    <property type="project" value="TreeGrafter"/>
</dbReference>
<dbReference type="AlphaFoldDB" id="A0A061BBC5"/>
<sequence>MEVNRPSQKKQSSRKGKRAWRKNIDLDDIEVGLEERREQIRTLGESAESMDSNALFQIDTAGDEALKTKKAIKPYKVTKSSEILAQRSKAPGLDHYHSKTSNKIDGVKKKDVHRLMKLAGRVQGESKIKTRVEKDGLVNTNAYDVWGDDDEVKKLTKRQKRYEEKKPDFLKTSSSMSVTKPTHAPKTISHAPLVVREVEQLPDAGKSYNPSLESWKELIQKEYVTEQEKEDKRLELEAHKAKIQHLIETLDDNEESDSEDDDVQDNDDDVEKADSDEEDDEGLGLSLNKPVEVKKKTKHQRNREKRHQQKMALEQELKGLKTQIKELQKLQVYQKEVSEKEASKKEANFDHVKDLVKKKHRLGTKYVVTDGPLEVKLSDELTDSLRKLKTEGNLFYDNMKKLQSQGKVETRVPTKQGRKYKPKITEKWTYKDFK</sequence>
<dbReference type="VEuPathDB" id="FungiDB:BON22_3979"/>
<keyword evidence="9" id="KW-1185">Reference proteome</keyword>
<evidence type="ECO:0000313" key="7">
    <source>
        <dbReference type="EMBL" id="CDR44242.1"/>
    </source>
</evidence>
<dbReference type="EMBL" id="MPUK01000008">
    <property type="protein sequence ID" value="ONH66152.1"/>
    <property type="molecule type" value="Genomic_DNA"/>
</dbReference>
<feature type="compositionally biased region" description="Acidic residues" evidence="6">
    <location>
        <begin position="249"/>
        <end position="282"/>
    </location>
</feature>
<evidence type="ECO:0000256" key="1">
    <source>
        <dbReference type="ARBA" id="ARBA00008838"/>
    </source>
</evidence>
<evidence type="ECO:0000313" key="8">
    <source>
        <dbReference type="EMBL" id="ONH66152.1"/>
    </source>
</evidence>
<protein>
    <recommendedName>
        <fullName evidence="2 5">Ribosome biogenesis protein NOP53</fullName>
    </recommendedName>
</protein>
<evidence type="ECO:0000256" key="3">
    <source>
        <dbReference type="ARBA" id="ARBA00022517"/>
    </source>
</evidence>
<dbReference type="GO" id="GO:0000027">
    <property type="term" value="P:ribosomal large subunit assembly"/>
    <property type="evidence" value="ECO:0007669"/>
    <property type="project" value="UniProtKB-UniRule"/>
</dbReference>
<name>A0A061BBC5_CYBFA</name>
<dbReference type="Pfam" id="PF07767">
    <property type="entry name" value="Nop53"/>
    <property type="match status" value="1"/>
</dbReference>
<comment type="similarity">
    <text evidence="1 5">Belongs to the NOP53 family.</text>
</comment>
<keyword evidence="4 5" id="KW-0539">Nucleus</keyword>
<reference evidence="8" key="3">
    <citation type="submission" date="2017-01" db="EMBL/GenBank/DDBJ databases">
        <authorList>
            <person name="Mah S.A."/>
            <person name="Swanson W.J."/>
            <person name="Moy G.W."/>
            <person name="Vacquier V.D."/>
        </authorList>
    </citation>
    <scope>NUCLEOTIDE SEQUENCE [LARGE SCALE GENOMIC DNA]</scope>
    <source>
        <strain evidence="8">65</strain>
    </source>
</reference>
<dbReference type="STRING" id="36022.A0A061BBC5"/>
<dbReference type="PIRSF" id="PIRSF017302">
    <property type="entry name" value="Gltscr2"/>
    <property type="match status" value="1"/>
</dbReference>
<dbReference type="GO" id="GO:0008097">
    <property type="term" value="F:5S rRNA binding"/>
    <property type="evidence" value="ECO:0007669"/>
    <property type="project" value="TreeGrafter"/>
</dbReference>
<dbReference type="EMBL" id="LK052899">
    <property type="protein sequence ID" value="CDR44242.1"/>
    <property type="molecule type" value="Genomic_DNA"/>
</dbReference>